<sequence length="432" mass="49155">MSAQDNFFLKDNVSDKIHFEFASNLIIIPLEINGVTLSFVLDTGVRKAILFNLSERDSLDLKNTKTFYLHGLGGDGRIEALKSTHNKFRIGEAVCNNKDLYVVFDKAINFTPRLGVLVHGIIGYDIFKDFVVEINYNSKYIRLHRPDAFKPKSSKKWKTLPIVIHQNKPYLDADIAITEEIKQVKLLIDTGSSDALWLFEDKNEGIIPNKDMFFNDYLGQGLSGSVYGIRSKVKNFTLSAFNLNNVNVAFPDSVSIDVAKIHKERNGSVGGDILKRFNWFFDYNNNQIHFKKNGLFKDPFTYNNSGIVLEHHGTMFVREQIKVPPRTSYSERDHSNAVKIDFAISHIMVLKPTYKIIELRTSSNAYASGLRVGDILIGINGKPAYDYKLSQINMIFHGKTGKTIRLKVERNGETMTYKFKLDNAFKKSEPSN</sequence>
<dbReference type="GO" id="GO:0008233">
    <property type="term" value="F:peptidase activity"/>
    <property type="evidence" value="ECO:0007669"/>
    <property type="project" value="UniProtKB-KW"/>
</dbReference>
<accession>A0ABV6Q8F7</accession>
<organism evidence="2 3">
    <name type="scientific">Winogradskyella pulchriflava</name>
    <dbReference type="NCBI Taxonomy" id="1110688"/>
    <lineage>
        <taxon>Bacteria</taxon>
        <taxon>Pseudomonadati</taxon>
        <taxon>Bacteroidota</taxon>
        <taxon>Flavobacteriia</taxon>
        <taxon>Flavobacteriales</taxon>
        <taxon>Flavobacteriaceae</taxon>
        <taxon>Winogradskyella</taxon>
    </lineage>
</organism>
<keyword evidence="2" id="KW-0645">Protease</keyword>
<keyword evidence="2" id="KW-0378">Hydrolase</keyword>
<dbReference type="Pfam" id="PF17820">
    <property type="entry name" value="PDZ_6"/>
    <property type="match status" value="1"/>
</dbReference>
<dbReference type="RefSeq" id="WP_386060787.1">
    <property type="nucleotide sequence ID" value="NZ_JBHLTQ010000002.1"/>
</dbReference>
<proteinExistence type="predicted"/>
<comment type="caution">
    <text evidence="2">The sequence shown here is derived from an EMBL/GenBank/DDBJ whole genome shotgun (WGS) entry which is preliminary data.</text>
</comment>
<evidence type="ECO:0000313" key="3">
    <source>
        <dbReference type="Proteomes" id="UP001589832"/>
    </source>
</evidence>
<dbReference type="InterPro" id="IPR021109">
    <property type="entry name" value="Peptidase_aspartic_dom_sf"/>
</dbReference>
<dbReference type="Proteomes" id="UP001589832">
    <property type="component" value="Unassembled WGS sequence"/>
</dbReference>
<dbReference type="InterPro" id="IPR041489">
    <property type="entry name" value="PDZ_6"/>
</dbReference>
<dbReference type="SUPFAM" id="SSF50156">
    <property type="entry name" value="PDZ domain-like"/>
    <property type="match status" value="1"/>
</dbReference>
<dbReference type="EMBL" id="JBHLTQ010000002">
    <property type="protein sequence ID" value="MFC0603975.1"/>
    <property type="molecule type" value="Genomic_DNA"/>
</dbReference>
<name>A0ABV6Q8F7_9FLAO</name>
<evidence type="ECO:0000259" key="1">
    <source>
        <dbReference type="Pfam" id="PF17820"/>
    </source>
</evidence>
<dbReference type="InterPro" id="IPR036034">
    <property type="entry name" value="PDZ_sf"/>
</dbReference>
<feature type="domain" description="PDZ" evidence="1">
    <location>
        <begin position="363"/>
        <end position="410"/>
    </location>
</feature>
<gene>
    <name evidence="2" type="ORF">ACFFGA_05385</name>
</gene>
<keyword evidence="3" id="KW-1185">Reference proteome</keyword>
<dbReference type="GO" id="GO:0006508">
    <property type="term" value="P:proteolysis"/>
    <property type="evidence" value="ECO:0007669"/>
    <property type="project" value="UniProtKB-KW"/>
</dbReference>
<dbReference type="Pfam" id="PF13650">
    <property type="entry name" value="Asp_protease_2"/>
    <property type="match status" value="1"/>
</dbReference>
<dbReference type="Gene3D" id="2.40.70.10">
    <property type="entry name" value="Acid Proteases"/>
    <property type="match status" value="1"/>
</dbReference>
<reference evidence="2 3" key="1">
    <citation type="submission" date="2024-09" db="EMBL/GenBank/DDBJ databases">
        <authorList>
            <person name="Sun Q."/>
            <person name="Mori K."/>
        </authorList>
    </citation>
    <scope>NUCLEOTIDE SEQUENCE [LARGE SCALE GENOMIC DNA]</scope>
    <source>
        <strain evidence="2 3">NCAIM B.02481</strain>
    </source>
</reference>
<dbReference type="SUPFAM" id="SSF50630">
    <property type="entry name" value="Acid proteases"/>
    <property type="match status" value="1"/>
</dbReference>
<evidence type="ECO:0000313" key="2">
    <source>
        <dbReference type="EMBL" id="MFC0603975.1"/>
    </source>
</evidence>
<protein>
    <submittedName>
        <fullName evidence="2">Aspartyl protease family protein</fullName>
    </submittedName>
</protein>
<dbReference type="Gene3D" id="2.30.42.10">
    <property type="match status" value="1"/>
</dbReference>